<comment type="similarity">
    <text evidence="2">Belongs to the EamA transporter family.</text>
</comment>
<keyword evidence="7 8" id="KW-0472">Membrane</keyword>
<evidence type="ECO:0000256" key="4">
    <source>
        <dbReference type="ARBA" id="ARBA00022475"/>
    </source>
</evidence>
<dbReference type="GO" id="GO:0005886">
    <property type="term" value="C:plasma membrane"/>
    <property type="evidence" value="ECO:0007669"/>
    <property type="project" value="UniProtKB-SubCell"/>
</dbReference>
<dbReference type="InterPro" id="IPR004626">
    <property type="entry name" value="RarD"/>
</dbReference>
<feature type="transmembrane region" description="Helical" evidence="8">
    <location>
        <begin position="266"/>
        <end position="288"/>
    </location>
</feature>
<protein>
    <submittedName>
        <fullName evidence="10">Protein RarD</fullName>
    </submittedName>
</protein>
<reference evidence="10 11" key="1">
    <citation type="journal article" date="2016" name="Int. J. Syst. Evol. Microbiol.">
        <title>Paraphotobacterium marinum gen. nov., sp. nov., a member of the family Vibrionaceae, isolated from surface seawater.</title>
        <authorList>
            <person name="Huang Z."/>
            <person name="Dong C."/>
            <person name="Shao Z."/>
        </authorList>
    </citation>
    <scope>NUCLEOTIDE SEQUENCE [LARGE SCALE GENOMIC DNA]</scope>
    <source>
        <strain evidence="10 11">NSCS20N07D</strain>
    </source>
</reference>
<dbReference type="Proteomes" id="UP000242175">
    <property type="component" value="Chromosome small"/>
</dbReference>
<comment type="subcellular location">
    <subcellularLocation>
        <location evidence="1">Cell membrane</location>
        <topology evidence="1">Multi-pass membrane protein</topology>
    </subcellularLocation>
</comment>
<proteinExistence type="inferred from homology"/>
<dbReference type="RefSeq" id="WP_089074653.1">
    <property type="nucleotide sequence ID" value="NZ_CBCSAM010000003.1"/>
</dbReference>
<organism evidence="10 11">
    <name type="scientific">Paraphotobacterium marinum</name>
    <dbReference type="NCBI Taxonomy" id="1755811"/>
    <lineage>
        <taxon>Bacteria</taxon>
        <taxon>Pseudomonadati</taxon>
        <taxon>Pseudomonadota</taxon>
        <taxon>Gammaproteobacteria</taxon>
        <taxon>Vibrionales</taxon>
        <taxon>Vibrionaceae</taxon>
        <taxon>Paraphotobacterium</taxon>
    </lineage>
</organism>
<dbReference type="NCBIfam" id="TIGR00688">
    <property type="entry name" value="rarD"/>
    <property type="match status" value="1"/>
</dbReference>
<feature type="transmembrane region" description="Helical" evidence="8">
    <location>
        <begin position="150"/>
        <end position="167"/>
    </location>
</feature>
<feature type="transmembrane region" description="Helical" evidence="8">
    <location>
        <begin position="9"/>
        <end position="29"/>
    </location>
</feature>
<evidence type="ECO:0000256" key="2">
    <source>
        <dbReference type="ARBA" id="ARBA00007362"/>
    </source>
</evidence>
<accession>A0A220VH97</accession>
<dbReference type="SUPFAM" id="SSF103481">
    <property type="entry name" value="Multidrug resistance efflux transporter EmrE"/>
    <property type="match status" value="2"/>
</dbReference>
<keyword evidence="6 8" id="KW-1133">Transmembrane helix</keyword>
<dbReference type="PANTHER" id="PTHR22911">
    <property type="entry name" value="ACYL-MALONYL CONDENSING ENZYME-RELATED"/>
    <property type="match status" value="1"/>
</dbReference>
<feature type="transmembrane region" description="Helical" evidence="8">
    <location>
        <begin position="179"/>
        <end position="200"/>
    </location>
</feature>
<dbReference type="OrthoDB" id="369870at2"/>
<name>A0A220VH97_9GAMM</name>
<sequence>MQTTESNKGFIYAFLAFFFWGIAPLYFALIHKMDIFLLLAIRITFSVPLLYLVVKIFNKSKVNFKEIFTSKTVIYCFLASIIYCVSWTLFALASNQKNILAVSLAYFINPIICIFIGTIIFKERLPNSYKIAMFLVIVGIFYQISIYHTFPLVSILMAVFFALYGMMKKFIKLDSITSIFLEALLLVPLALVYLVYYFHFHKQDSLIGSNDLILYIGTSFVTILPLILFTLAVQHINLNVVGIMQYVEPTIQFFLATLLLNETFNMTNAITFSFIWIGIFIIIVNEAFIKKIKSKKTLNKNTILKKH</sequence>
<keyword evidence="5 8" id="KW-0812">Transmembrane</keyword>
<evidence type="ECO:0000256" key="7">
    <source>
        <dbReference type="ARBA" id="ARBA00023136"/>
    </source>
</evidence>
<feature type="transmembrane region" description="Helical" evidence="8">
    <location>
        <begin position="35"/>
        <end position="54"/>
    </location>
</feature>
<gene>
    <name evidence="10" type="primary">rarD</name>
    <name evidence="10" type="ORF">CF386_11935</name>
</gene>
<dbReference type="EMBL" id="CP022356">
    <property type="protein sequence ID" value="ASK79745.1"/>
    <property type="molecule type" value="Genomic_DNA"/>
</dbReference>
<feature type="domain" description="EamA" evidence="9">
    <location>
        <begin position="8"/>
        <end position="141"/>
    </location>
</feature>
<evidence type="ECO:0000259" key="9">
    <source>
        <dbReference type="Pfam" id="PF00892"/>
    </source>
</evidence>
<feature type="transmembrane region" description="Helical" evidence="8">
    <location>
        <begin position="212"/>
        <end position="233"/>
    </location>
</feature>
<keyword evidence="11" id="KW-1185">Reference proteome</keyword>
<evidence type="ECO:0000256" key="5">
    <source>
        <dbReference type="ARBA" id="ARBA00022692"/>
    </source>
</evidence>
<dbReference type="InterPro" id="IPR037185">
    <property type="entry name" value="EmrE-like"/>
</dbReference>
<keyword evidence="3" id="KW-0813">Transport</keyword>
<feature type="domain" description="EamA" evidence="9">
    <location>
        <begin position="153"/>
        <end position="283"/>
    </location>
</feature>
<feature type="transmembrane region" description="Helical" evidence="8">
    <location>
        <begin position="74"/>
        <end position="93"/>
    </location>
</feature>
<dbReference type="AlphaFoldDB" id="A0A220VH97"/>
<dbReference type="InterPro" id="IPR000620">
    <property type="entry name" value="EamA_dom"/>
</dbReference>
<evidence type="ECO:0000313" key="10">
    <source>
        <dbReference type="EMBL" id="ASK79745.1"/>
    </source>
</evidence>
<feature type="transmembrane region" description="Helical" evidence="8">
    <location>
        <begin position="99"/>
        <end position="121"/>
    </location>
</feature>
<evidence type="ECO:0000256" key="8">
    <source>
        <dbReference type="SAM" id="Phobius"/>
    </source>
</evidence>
<dbReference type="KEGG" id="pmai:CF386_11935"/>
<keyword evidence="4" id="KW-1003">Cell membrane</keyword>
<dbReference type="Pfam" id="PF00892">
    <property type="entry name" value="EamA"/>
    <property type="match status" value="2"/>
</dbReference>
<evidence type="ECO:0000256" key="6">
    <source>
        <dbReference type="ARBA" id="ARBA00022989"/>
    </source>
</evidence>
<dbReference type="PANTHER" id="PTHR22911:SF137">
    <property type="entry name" value="SOLUTE CARRIER FAMILY 35 MEMBER G2-RELATED"/>
    <property type="match status" value="1"/>
</dbReference>
<evidence type="ECO:0000256" key="1">
    <source>
        <dbReference type="ARBA" id="ARBA00004651"/>
    </source>
</evidence>
<evidence type="ECO:0000313" key="11">
    <source>
        <dbReference type="Proteomes" id="UP000242175"/>
    </source>
</evidence>
<evidence type="ECO:0000256" key="3">
    <source>
        <dbReference type="ARBA" id="ARBA00022448"/>
    </source>
</evidence>